<dbReference type="PROSITE" id="PS50043">
    <property type="entry name" value="HTH_LUXR_2"/>
    <property type="match status" value="1"/>
</dbReference>
<dbReference type="InterPro" id="IPR016032">
    <property type="entry name" value="Sig_transdc_resp-reg_C-effctor"/>
</dbReference>
<dbReference type="CDD" id="cd06170">
    <property type="entry name" value="LuxR_C_like"/>
    <property type="match status" value="1"/>
</dbReference>
<reference evidence="8 9" key="1">
    <citation type="submission" date="2019-02" db="EMBL/GenBank/DDBJ databases">
        <title>Draft genome sequences of novel Actinobacteria.</title>
        <authorList>
            <person name="Sahin N."/>
            <person name="Ay H."/>
            <person name="Saygin H."/>
        </authorList>
    </citation>
    <scope>NUCLEOTIDE SEQUENCE [LARGE SCALE GENOMIC DNA]</scope>
    <source>
        <strain evidence="8 9">16K104</strain>
    </source>
</reference>
<dbReference type="Pfam" id="PF00196">
    <property type="entry name" value="GerE"/>
    <property type="match status" value="1"/>
</dbReference>
<proteinExistence type="predicted"/>
<evidence type="ECO:0000313" key="9">
    <source>
        <dbReference type="Proteomes" id="UP000295172"/>
    </source>
</evidence>
<dbReference type="InterPro" id="IPR001789">
    <property type="entry name" value="Sig_transdc_resp-reg_receiver"/>
</dbReference>
<dbReference type="OrthoDB" id="4135368at2"/>
<keyword evidence="3" id="KW-0238">DNA-binding</keyword>
<dbReference type="PRINTS" id="PR00038">
    <property type="entry name" value="HTHLUXR"/>
</dbReference>
<dbReference type="PANTHER" id="PTHR43214">
    <property type="entry name" value="TWO-COMPONENT RESPONSE REGULATOR"/>
    <property type="match status" value="1"/>
</dbReference>
<dbReference type="GO" id="GO:0006355">
    <property type="term" value="P:regulation of DNA-templated transcription"/>
    <property type="evidence" value="ECO:0007669"/>
    <property type="project" value="InterPro"/>
</dbReference>
<evidence type="ECO:0000256" key="4">
    <source>
        <dbReference type="ARBA" id="ARBA00023163"/>
    </source>
</evidence>
<dbReference type="Pfam" id="PF00072">
    <property type="entry name" value="Response_reg"/>
    <property type="match status" value="1"/>
</dbReference>
<dbReference type="PANTHER" id="PTHR43214:SF24">
    <property type="entry name" value="TRANSCRIPTIONAL REGULATORY PROTEIN NARL-RELATED"/>
    <property type="match status" value="1"/>
</dbReference>
<dbReference type="Proteomes" id="UP000295172">
    <property type="component" value="Unassembled WGS sequence"/>
</dbReference>
<dbReference type="EMBL" id="SMKR01000291">
    <property type="protein sequence ID" value="TDD12976.1"/>
    <property type="molecule type" value="Genomic_DNA"/>
</dbReference>
<dbReference type="SMART" id="SM00421">
    <property type="entry name" value="HTH_LUXR"/>
    <property type="match status" value="1"/>
</dbReference>
<evidence type="ECO:0000256" key="3">
    <source>
        <dbReference type="ARBA" id="ARBA00023125"/>
    </source>
</evidence>
<sequence length="223" mass="24039">MGLKVVVAEDSYLIREGLRSLLSGQDELDLVAAVSTLPELLAAVRRHAPDVVVTDVRMPPGDSDEGVRAAESFAREYPELGVVVLSQYVEPEWALRLFDPSAVRRAYLLKERVGDVEHLGAAIRAVAGGGSMLDPAVVQALVGAQVKHERSPLSRLTPREKQVLGLMATGLSNAAIAGRLVLTERAVEKHITSVLSKLDLDPEDGQIHRRVRAVLAYLSAVEG</sequence>
<organism evidence="8 9">
    <name type="scientific">Kribbella turkmenica</name>
    <dbReference type="NCBI Taxonomy" id="2530375"/>
    <lineage>
        <taxon>Bacteria</taxon>
        <taxon>Bacillati</taxon>
        <taxon>Actinomycetota</taxon>
        <taxon>Actinomycetes</taxon>
        <taxon>Propionibacteriales</taxon>
        <taxon>Kribbellaceae</taxon>
        <taxon>Kribbella</taxon>
    </lineage>
</organism>
<keyword evidence="2" id="KW-0805">Transcription regulation</keyword>
<evidence type="ECO:0000256" key="1">
    <source>
        <dbReference type="ARBA" id="ARBA00022553"/>
    </source>
</evidence>
<keyword evidence="9" id="KW-1185">Reference proteome</keyword>
<evidence type="ECO:0000256" key="2">
    <source>
        <dbReference type="ARBA" id="ARBA00023015"/>
    </source>
</evidence>
<evidence type="ECO:0000259" key="6">
    <source>
        <dbReference type="PROSITE" id="PS50043"/>
    </source>
</evidence>
<feature type="domain" description="Response regulatory" evidence="7">
    <location>
        <begin position="4"/>
        <end position="127"/>
    </location>
</feature>
<dbReference type="PROSITE" id="PS50110">
    <property type="entry name" value="RESPONSE_REGULATORY"/>
    <property type="match status" value="1"/>
</dbReference>
<name>A0A4V2YCV6_9ACTN</name>
<accession>A0A4V2YCV6</accession>
<dbReference type="GO" id="GO:0003677">
    <property type="term" value="F:DNA binding"/>
    <property type="evidence" value="ECO:0007669"/>
    <property type="project" value="UniProtKB-KW"/>
</dbReference>
<dbReference type="InterPro" id="IPR058245">
    <property type="entry name" value="NreC/VraR/RcsB-like_REC"/>
</dbReference>
<dbReference type="SUPFAM" id="SSF46894">
    <property type="entry name" value="C-terminal effector domain of the bipartite response regulators"/>
    <property type="match status" value="1"/>
</dbReference>
<dbReference type="Gene3D" id="3.40.50.2300">
    <property type="match status" value="1"/>
</dbReference>
<feature type="domain" description="HTH luxR-type" evidence="6">
    <location>
        <begin position="149"/>
        <end position="212"/>
    </location>
</feature>
<comment type="caution">
    <text evidence="8">The sequence shown here is derived from an EMBL/GenBank/DDBJ whole genome shotgun (WGS) entry which is preliminary data.</text>
</comment>
<protein>
    <submittedName>
        <fullName evidence="8">Response regulator transcription factor</fullName>
    </submittedName>
</protein>
<dbReference type="InterPro" id="IPR000792">
    <property type="entry name" value="Tscrpt_reg_LuxR_C"/>
</dbReference>
<dbReference type="GO" id="GO:0000160">
    <property type="term" value="P:phosphorelay signal transduction system"/>
    <property type="evidence" value="ECO:0007669"/>
    <property type="project" value="InterPro"/>
</dbReference>
<evidence type="ECO:0000259" key="7">
    <source>
        <dbReference type="PROSITE" id="PS50110"/>
    </source>
</evidence>
<dbReference type="InterPro" id="IPR039420">
    <property type="entry name" value="WalR-like"/>
</dbReference>
<dbReference type="AlphaFoldDB" id="A0A4V2YCV6"/>
<dbReference type="SUPFAM" id="SSF52172">
    <property type="entry name" value="CheY-like"/>
    <property type="match status" value="1"/>
</dbReference>
<dbReference type="CDD" id="cd17535">
    <property type="entry name" value="REC_NarL-like"/>
    <property type="match status" value="1"/>
</dbReference>
<keyword evidence="4" id="KW-0804">Transcription</keyword>
<dbReference type="InterPro" id="IPR011006">
    <property type="entry name" value="CheY-like_superfamily"/>
</dbReference>
<evidence type="ECO:0000256" key="5">
    <source>
        <dbReference type="PROSITE-ProRule" id="PRU00169"/>
    </source>
</evidence>
<gene>
    <name evidence="8" type="ORF">E1218_35125</name>
</gene>
<keyword evidence="1 5" id="KW-0597">Phosphoprotein</keyword>
<dbReference type="SMART" id="SM00448">
    <property type="entry name" value="REC"/>
    <property type="match status" value="1"/>
</dbReference>
<feature type="modified residue" description="4-aspartylphosphate" evidence="5">
    <location>
        <position position="55"/>
    </location>
</feature>
<evidence type="ECO:0000313" key="8">
    <source>
        <dbReference type="EMBL" id="TDD12976.1"/>
    </source>
</evidence>